<name>A0ABW2S2K0_9NOCA</name>
<gene>
    <name evidence="1" type="ORF">ACFQS9_18740</name>
</gene>
<organism evidence="1 2">
    <name type="scientific">Rhodococcus daqingensis</name>
    <dbReference type="NCBI Taxonomy" id="2479363"/>
    <lineage>
        <taxon>Bacteria</taxon>
        <taxon>Bacillati</taxon>
        <taxon>Actinomycetota</taxon>
        <taxon>Actinomycetes</taxon>
        <taxon>Mycobacteriales</taxon>
        <taxon>Nocardiaceae</taxon>
        <taxon>Rhodococcus</taxon>
    </lineage>
</organism>
<dbReference type="PANTHER" id="PTHR48098:SF1">
    <property type="entry name" value="DIACYLGLYCEROL ACYLTRANSFERASE_MYCOLYLTRANSFERASE AG85A"/>
    <property type="match status" value="1"/>
</dbReference>
<protein>
    <submittedName>
        <fullName evidence="1">Alpha/beta hydrolase</fullName>
    </submittedName>
</protein>
<reference evidence="2" key="1">
    <citation type="journal article" date="2019" name="Int. J. Syst. Evol. Microbiol.">
        <title>The Global Catalogue of Microorganisms (GCM) 10K type strain sequencing project: providing services to taxonomists for standard genome sequencing and annotation.</title>
        <authorList>
            <consortium name="The Broad Institute Genomics Platform"/>
            <consortium name="The Broad Institute Genome Sequencing Center for Infectious Disease"/>
            <person name="Wu L."/>
            <person name="Ma J."/>
        </authorList>
    </citation>
    <scope>NUCLEOTIDE SEQUENCE [LARGE SCALE GENOMIC DNA]</scope>
    <source>
        <strain evidence="2">ICMP 19430</strain>
    </source>
</reference>
<comment type="caution">
    <text evidence="1">The sequence shown here is derived from an EMBL/GenBank/DDBJ whole genome shotgun (WGS) entry which is preliminary data.</text>
</comment>
<keyword evidence="2" id="KW-1185">Reference proteome</keyword>
<dbReference type="PANTHER" id="PTHR48098">
    <property type="entry name" value="ENTEROCHELIN ESTERASE-RELATED"/>
    <property type="match status" value="1"/>
</dbReference>
<dbReference type="InterPro" id="IPR029058">
    <property type="entry name" value="AB_hydrolase_fold"/>
</dbReference>
<dbReference type="InterPro" id="IPR000801">
    <property type="entry name" value="Esterase-like"/>
</dbReference>
<dbReference type="SUPFAM" id="SSF53474">
    <property type="entry name" value="alpha/beta-Hydrolases"/>
    <property type="match status" value="1"/>
</dbReference>
<evidence type="ECO:0000313" key="1">
    <source>
        <dbReference type="EMBL" id="MFC7449939.1"/>
    </source>
</evidence>
<proteinExistence type="predicted"/>
<dbReference type="Proteomes" id="UP001596484">
    <property type="component" value="Unassembled WGS sequence"/>
</dbReference>
<dbReference type="InterPro" id="IPR050583">
    <property type="entry name" value="Mycobacterial_A85_antigen"/>
</dbReference>
<dbReference type="GO" id="GO:0016787">
    <property type="term" value="F:hydrolase activity"/>
    <property type="evidence" value="ECO:0007669"/>
    <property type="project" value="UniProtKB-KW"/>
</dbReference>
<dbReference type="Pfam" id="PF00756">
    <property type="entry name" value="Esterase"/>
    <property type="match status" value="1"/>
</dbReference>
<evidence type="ECO:0000313" key="2">
    <source>
        <dbReference type="Proteomes" id="UP001596484"/>
    </source>
</evidence>
<keyword evidence="1" id="KW-0378">Hydrolase</keyword>
<accession>A0ABW2S2K0</accession>
<sequence>MSMLPPAGGGTAAADPIIDTGALLAAAQAPNGSYVDTVELTDDRHLTIHVYSTSMMQTFPVQVQRPADTNQKRPVLYLLNGAGGGVDDAQWGLTTDVLEFLAPENINVVTPIGGAFSYYTDWKQADPVLGLNKWKTFLTEELPPIIDAGLGTNGDNAIAGLSSSATSVLALAESTPGLYKGVASYSGCAQTSDPLGRSFVEVTVETWGGGDVLNMYGPPDDPMWVANDPYVNAEKLRGLSLYISTGNGLPGQYETLNNPHALPGPYGLANQIVVGGVIEAAINYCTHNLQNRLNELGIPATFHLRNSGTHSWGYWQDDFKHSWPVIARPLGGV</sequence>
<dbReference type="EMBL" id="JBHTCS010000022">
    <property type="protein sequence ID" value="MFC7449939.1"/>
    <property type="molecule type" value="Genomic_DNA"/>
</dbReference>
<dbReference type="Gene3D" id="3.40.50.1820">
    <property type="entry name" value="alpha/beta hydrolase"/>
    <property type="match status" value="1"/>
</dbReference>
<dbReference type="RefSeq" id="WP_378407400.1">
    <property type="nucleotide sequence ID" value="NZ_JBHTCS010000022.1"/>
</dbReference>